<dbReference type="EMBL" id="AHES01000042">
    <property type="protein sequence ID" value="EOO71534.1"/>
    <property type="molecule type" value="Genomic_DNA"/>
</dbReference>
<dbReference type="AlphaFoldDB" id="R8HF91"/>
<evidence type="ECO:0008006" key="3">
    <source>
        <dbReference type="Google" id="ProtNLM"/>
    </source>
</evidence>
<dbReference type="Proteomes" id="UP000014040">
    <property type="component" value="Unassembled WGS sequence"/>
</dbReference>
<sequence length="197" mass="22072">MKQKKLLKHILFGLGILTGGSMIGLDSVSADTLKDKNGNPVQYGKSYYLEASAYDYNSNGISQRKGINYSSWNLGDWVYLNQSGQGQTIKIQPAAPLTTDRDGQNINENTIIAIQMEMTNPKFSYLSINKSYNGIQLSDFSLLSSVWIAQNVSNSDSVTIKNNDTKKYMHFKFPNDWLDATESEPSLKAKWQLVPKN</sequence>
<gene>
    <name evidence="1" type="ORF">IIC_04394</name>
</gene>
<comment type="caution">
    <text evidence="1">The sequence shown here is derived from an EMBL/GenBank/DDBJ whole genome shotgun (WGS) entry which is preliminary data.</text>
</comment>
<dbReference type="HOGENOM" id="CLU_1381654_0_0_9"/>
<reference evidence="1 2" key="1">
    <citation type="submission" date="2012-12" db="EMBL/GenBank/DDBJ databases">
        <title>The Genome Sequence of Bacillus cereus VD021.</title>
        <authorList>
            <consortium name="The Broad Institute Genome Sequencing Platform"/>
            <consortium name="The Broad Institute Genome Sequencing Center for Infectious Disease"/>
            <person name="Feldgarden M."/>
            <person name="Van der Auwera G.A."/>
            <person name="Mahillon J."/>
            <person name="Duprez V."/>
            <person name="Timmery S."/>
            <person name="Mattelet C."/>
            <person name="Dierick K."/>
            <person name="Sun M."/>
            <person name="Yu Z."/>
            <person name="Zhu L."/>
            <person name="Hu X."/>
            <person name="Shank E.B."/>
            <person name="Swiecicka I."/>
            <person name="Hansen B.M."/>
            <person name="Andrup L."/>
            <person name="Walker B."/>
            <person name="Young S.K."/>
            <person name="Zeng Q."/>
            <person name="Gargeya S."/>
            <person name="Fitzgerald M."/>
            <person name="Haas B."/>
            <person name="Abouelleil A."/>
            <person name="Alvarado L."/>
            <person name="Arachchi H.M."/>
            <person name="Berlin A.M."/>
            <person name="Chapman S.B."/>
            <person name="Dewar J."/>
            <person name="Goldberg J."/>
            <person name="Griggs A."/>
            <person name="Gujja S."/>
            <person name="Hansen M."/>
            <person name="Howarth C."/>
            <person name="Imamovic A."/>
            <person name="Larimer J."/>
            <person name="McCowan C."/>
            <person name="Murphy C."/>
            <person name="Neiman D."/>
            <person name="Pearson M."/>
            <person name="Priest M."/>
            <person name="Roberts A."/>
            <person name="Saif S."/>
            <person name="Shea T."/>
            <person name="Sisk P."/>
            <person name="Sykes S."/>
            <person name="Wortman J."/>
            <person name="Nusbaum C."/>
            <person name="Birren B."/>
        </authorList>
    </citation>
    <scope>NUCLEOTIDE SEQUENCE [LARGE SCALE GENOMIC DNA]</scope>
    <source>
        <strain evidence="1 2">VD021</strain>
    </source>
</reference>
<evidence type="ECO:0000313" key="1">
    <source>
        <dbReference type="EMBL" id="EOO71534.1"/>
    </source>
</evidence>
<dbReference type="SUPFAM" id="SSF50386">
    <property type="entry name" value="STI-like"/>
    <property type="match status" value="1"/>
</dbReference>
<accession>R8HF91</accession>
<evidence type="ECO:0000313" key="2">
    <source>
        <dbReference type="Proteomes" id="UP000014040"/>
    </source>
</evidence>
<proteinExistence type="predicted"/>
<name>R8HF91_BACCE</name>
<dbReference type="PATRIC" id="fig|1053224.3.peg.4450"/>
<protein>
    <recommendedName>
        <fullName evidence="3">Ricin B lectin domain-containing protein</fullName>
    </recommendedName>
</protein>
<dbReference type="RefSeq" id="WP_016102494.1">
    <property type="nucleotide sequence ID" value="NZ_KB976282.1"/>
</dbReference>
<dbReference type="Gene3D" id="2.80.10.50">
    <property type="match status" value="1"/>
</dbReference>
<organism evidence="1 2">
    <name type="scientific">Bacillus cereus VD021</name>
    <dbReference type="NCBI Taxonomy" id="1053224"/>
    <lineage>
        <taxon>Bacteria</taxon>
        <taxon>Bacillati</taxon>
        <taxon>Bacillota</taxon>
        <taxon>Bacilli</taxon>
        <taxon>Bacillales</taxon>
        <taxon>Bacillaceae</taxon>
        <taxon>Bacillus</taxon>
        <taxon>Bacillus cereus group</taxon>
    </lineage>
</organism>
<dbReference type="InterPro" id="IPR011065">
    <property type="entry name" value="Kunitz_inhibitor_STI-like_sf"/>
</dbReference>